<dbReference type="Pfam" id="PF17757">
    <property type="entry name" value="UvrB_inter"/>
    <property type="match status" value="1"/>
</dbReference>
<feature type="short sequence motif" description="Beta-hairpin" evidence="13">
    <location>
        <begin position="92"/>
        <end position="115"/>
    </location>
</feature>
<dbReference type="CDD" id="cd18790">
    <property type="entry name" value="SF2_C_UvrB"/>
    <property type="match status" value="1"/>
</dbReference>
<keyword evidence="10 13" id="KW-0742">SOS response</keyword>
<dbReference type="AlphaFoldDB" id="A0A067A2W5"/>
<feature type="domain" description="Helicase ATP-binding" evidence="16">
    <location>
        <begin position="26"/>
        <end position="159"/>
    </location>
</feature>
<dbReference type="Pfam" id="PF12344">
    <property type="entry name" value="UvrB"/>
    <property type="match status" value="1"/>
</dbReference>
<dbReference type="HAMAP" id="MF_00204">
    <property type="entry name" value="UvrB"/>
    <property type="match status" value="1"/>
</dbReference>
<dbReference type="PROSITE" id="PS51194">
    <property type="entry name" value="HELICASE_CTER"/>
    <property type="match status" value="1"/>
</dbReference>
<evidence type="ECO:0000256" key="8">
    <source>
        <dbReference type="ARBA" id="ARBA00022881"/>
    </source>
</evidence>
<comment type="caution">
    <text evidence="18">The sequence shown here is derived from an EMBL/GenBank/DDBJ whole genome shotgun (WGS) entry which is preliminary data.</text>
</comment>
<dbReference type="Pfam" id="PF02151">
    <property type="entry name" value="UVR"/>
    <property type="match status" value="1"/>
</dbReference>
<dbReference type="InterPro" id="IPR041471">
    <property type="entry name" value="UvrB_inter"/>
</dbReference>
<keyword evidence="3 13" id="KW-0963">Cytoplasm</keyword>
<protein>
    <recommendedName>
        <fullName evidence="12 13">UvrABC system protein B</fullName>
        <shortName evidence="13">Protein UvrB</shortName>
    </recommendedName>
    <alternativeName>
        <fullName evidence="13">Excinuclease ABC subunit B</fullName>
    </alternativeName>
</protein>
<evidence type="ECO:0000256" key="3">
    <source>
        <dbReference type="ARBA" id="ARBA00022490"/>
    </source>
</evidence>
<evidence type="ECO:0000313" key="18">
    <source>
        <dbReference type="EMBL" id="KDN96665.1"/>
    </source>
</evidence>
<keyword evidence="4 13" id="KW-0547">Nucleotide-binding</keyword>
<dbReference type="GO" id="GO:0006289">
    <property type="term" value="P:nucleotide-excision repair"/>
    <property type="evidence" value="ECO:0007669"/>
    <property type="project" value="UniProtKB-UniRule"/>
</dbReference>
<evidence type="ECO:0000256" key="12">
    <source>
        <dbReference type="ARBA" id="ARBA00029504"/>
    </source>
</evidence>
<proteinExistence type="inferred from homology"/>
<comment type="subcellular location">
    <subcellularLocation>
        <location evidence="1 13 14">Cytoplasm</location>
    </subcellularLocation>
</comment>
<dbReference type="CDD" id="cd17916">
    <property type="entry name" value="DEXHc_UvrB"/>
    <property type="match status" value="1"/>
</dbReference>
<evidence type="ECO:0000256" key="1">
    <source>
        <dbReference type="ARBA" id="ARBA00004496"/>
    </source>
</evidence>
<name>A0A067A2W5_HYDMR</name>
<dbReference type="SMART" id="SM00487">
    <property type="entry name" value="DEXDc"/>
    <property type="match status" value="1"/>
</dbReference>
<dbReference type="GO" id="GO:0005737">
    <property type="term" value="C:cytoplasm"/>
    <property type="evidence" value="ECO:0007669"/>
    <property type="project" value="UniProtKB-SubCell"/>
</dbReference>
<dbReference type="GO" id="GO:0009380">
    <property type="term" value="C:excinuclease repair complex"/>
    <property type="evidence" value="ECO:0007669"/>
    <property type="project" value="InterPro"/>
</dbReference>
<accession>A0A067A2W5</accession>
<evidence type="ECO:0000256" key="6">
    <source>
        <dbReference type="ARBA" id="ARBA00022769"/>
    </source>
</evidence>
<evidence type="ECO:0000259" key="16">
    <source>
        <dbReference type="PROSITE" id="PS51192"/>
    </source>
</evidence>
<dbReference type="SUPFAM" id="SSF46600">
    <property type="entry name" value="C-terminal UvrC-binding domain of UvrB"/>
    <property type="match status" value="1"/>
</dbReference>
<evidence type="ECO:0000256" key="13">
    <source>
        <dbReference type="HAMAP-Rule" id="MF_00204"/>
    </source>
</evidence>
<dbReference type="InterPro" id="IPR014001">
    <property type="entry name" value="Helicase_ATP-bd"/>
</dbReference>
<dbReference type="InterPro" id="IPR024759">
    <property type="entry name" value="UvrB_YAD/RRR_dom"/>
</dbReference>
<reference evidence="18 19" key="1">
    <citation type="submission" date="2014-04" db="EMBL/GenBank/DDBJ databases">
        <title>Draft genome sequence of Hydrogenovibrio marinus MH-110, a model organism for aerobic H2 metabolism.</title>
        <authorList>
            <person name="Cha H.J."/>
            <person name="Jo B.H."/>
            <person name="Hwang B.H."/>
        </authorList>
    </citation>
    <scope>NUCLEOTIDE SEQUENCE [LARGE SCALE GENOMIC DNA]</scope>
    <source>
        <strain evidence="18 19">MH-110</strain>
    </source>
</reference>
<dbReference type="InterPro" id="IPR001943">
    <property type="entry name" value="UVR_dom"/>
</dbReference>
<dbReference type="InterPro" id="IPR004807">
    <property type="entry name" value="UvrB"/>
</dbReference>
<keyword evidence="9 13" id="KW-0234">DNA repair</keyword>
<dbReference type="GO" id="GO:0016887">
    <property type="term" value="F:ATP hydrolysis activity"/>
    <property type="evidence" value="ECO:0007669"/>
    <property type="project" value="InterPro"/>
</dbReference>
<sequence>MAKSFQISSQYQPSGDQPTAIASLVEGLEDGEAFQTLLGVTGSGKTFTMANVIENVQRPTIILAHNKTLAAQLYGEMKGFFPSNAVEYFVSYYDYYQPEAYVPASDTYIAKDSSVNEQIEQLRLSATKALMEREDVIVIATVSAIYGLGDPDQYLKMILQLRLGDPISQRDILRQLSTMQYTRNDMELWRGTFRVRGDVIDIYPAESEEYAVRIELFDDEVESLAWFDPLTGEILSRPSRITVYPKSHYVTPRERILQTIDVVKEELKVRLDELRSLNKLVEAQRLEERTRLDIEMMQELGYCSGIENYSRYLSGRNAGEPPPTLLDYLPKNALMFIDESHVTIPQIGGMYKGDRSRKENLVTYGFRLPSALDNRPMRFDEFEKILPQTIFVSATPGNYEAEHQSKVVEQVVRPTGLLDPVLEVRPALTQVDDLLGEIRLRVENNDRILVTTLTKRMAENLTEYLEDHQVRVRYLHSDIDTVERIEIIRDLRLGEFDVLVGINLLREGLDIPEVSLVAILDADKEGFLRSERSLIQTIGRAARNVAGKAILYADKITASMKKAIDETERRRAKQIAYNEAKGIQPQALNKKVTDILEDSPYAAKGMKRAGNQKVAEQAGDYDHAALAKMTPAQIAAQIKALEKTMFKAAKDLDFETAAQLRDEIKQMKSSMVGVGDLR</sequence>
<evidence type="ECO:0000256" key="9">
    <source>
        <dbReference type="ARBA" id="ARBA00023204"/>
    </source>
</evidence>
<evidence type="ECO:0000256" key="7">
    <source>
        <dbReference type="ARBA" id="ARBA00022840"/>
    </source>
</evidence>
<comment type="function">
    <text evidence="13">The UvrABC repair system catalyzes the recognition and processing of DNA lesions. A damage recognition complex composed of 2 UvrA and 2 UvrB subunits scans DNA for abnormalities. Upon binding of the UvrA(2)B(2) complex to a putative damaged site, the DNA wraps around one UvrB monomer. DNA wrap is dependent on ATP binding by UvrB and probably causes local melting of the DNA helix, facilitating insertion of UvrB beta-hairpin between the DNA strands. Then UvrB probes one DNA strand for the presence of a lesion. If a lesion is found the UvrA subunits dissociate and the UvrB-DNA preincision complex is formed. This complex is subsequently bound by UvrC and the second UvrB is released. If no lesion is found, the DNA wraps around the other UvrB subunit that will check the other stand for damage.</text>
</comment>
<dbReference type="SUPFAM" id="SSF52540">
    <property type="entry name" value="P-loop containing nucleoside triphosphate hydrolases"/>
    <property type="match status" value="2"/>
</dbReference>
<dbReference type="GO" id="GO:0009432">
    <property type="term" value="P:SOS response"/>
    <property type="evidence" value="ECO:0007669"/>
    <property type="project" value="UniProtKB-UniRule"/>
</dbReference>
<comment type="domain">
    <text evidence="13">The beta-hairpin motif is involved in DNA binding.</text>
</comment>
<dbReference type="EMBL" id="JMIU01000001">
    <property type="protein sequence ID" value="KDN96665.1"/>
    <property type="molecule type" value="Genomic_DNA"/>
</dbReference>
<evidence type="ECO:0000259" key="15">
    <source>
        <dbReference type="PROSITE" id="PS50151"/>
    </source>
</evidence>
<dbReference type="GO" id="GO:0005524">
    <property type="term" value="F:ATP binding"/>
    <property type="evidence" value="ECO:0007669"/>
    <property type="project" value="UniProtKB-UniRule"/>
</dbReference>
<dbReference type="PANTHER" id="PTHR24029:SF0">
    <property type="entry name" value="UVRABC SYSTEM PROTEIN B"/>
    <property type="match status" value="1"/>
</dbReference>
<dbReference type="NCBIfam" id="TIGR00631">
    <property type="entry name" value="uvrb"/>
    <property type="match status" value="1"/>
</dbReference>
<dbReference type="Pfam" id="PF00271">
    <property type="entry name" value="Helicase_C"/>
    <property type="match status" value="1"/>
</dbReference>
<evidence type="ECO:0000256" key="2">
    <source>
        <dbReference type="ARBA" id="ARBA00008533"/>
    </source>
</evidence>
<evidence type="ECO:0000256" key="5">
    <source>
        <dbReference type="ARBA" id="ARBA00022763"/>
    </source>
</evidence>
<evidence type="ECO:0000256" key="10">
    <source>
        <dbReference type="ARBA" id="ARBA00023236"/>
    </source>
</evidence>
<dbReference type="GO" id="GO:0003677">
    <property type="term" value="F:DNA binding"/>
    <property type="evidence" value="ECO:0007669"/>
    <property type="project" value="UniProtKB-UniRule"/>
</dbReference>
<dbReference type="Gene3D" id="4.10.860.10">
    <property type="entry name" value="UVR domain"/>
    <property type="match status" value="1"/>
</dbReference>
<feature type="domain" description="Helicase C-terminal" evidence="17">
    <location>
        <begin position="430"/>
        <end position="583"/>
    </location>
</feature>
<organism evidence="18 19">
    <name type="scientific">Hydrogenovibrio marinus</name>
    <dbReference type="NCBI Taxonomy" id="28885"/>
    <lineage>
        <taxon>Bacteria</taxon>
        <taxon>Pseudomonadati</taxon>
        <taxon>Pseudomonadota</taxon>
        <taxon>Gammaproteobacteria</taxon>
        <taxon>Thiotrichales</taxon>
        <taxon>Piscirickettsiaceae</taxon>
        <taxon>Hydrogenovibrio</taxon>
    </lineage>
</organism>
<keyword evidence="19" id="KW-1185">Reference proteome</keyword>
<dbReference type="InterPro" id="IPR036876">
    <property type="entry name" value="UVR_dom_sf"/>
</dbReference>
<dbReference type="Proteomes" id="UP000027341">
    <property type="component" value="Unassembled WGS sequence"/>
</dbReference>
<evidence type="ECO:0000259" key="17">
    <source>
        <dbReference type="PROSITE" id="PS51194"/>
    </source>
</evidence>
<dbReference type="PROSITE" id="PS51192">
    <property type="entry name" value="HELICASE_ATP_BIND_1"/>
    <property type="match status" value="1"/>
</dbReference>
<dbReference type="FunFam" id="3.40.50.300:FF:000257">
    <property type="entry name" value="UvrABC system protein B"/>
    <property type="match status" value="1"/>
</dbReference>
<evidence type="ECO:0000256" key="4">
    <source>
        <dbReference type="ARBA" id="ARBA00022741"/>
    </source>
</evidence>
<dbReference type="NCBIfam" id="NF003673">
    <property type="entry name" value="PRK05298.1"/>
    <property type="match status" value="1"/>
</dbReference>
<evidence type="ECO:0000313" key="19">
    <source>
        <dbReference type="Proteomes" id="UP000027341"/>
    </source>
</evidence>
<evidence type="ECO:0000256" key="14">
    <source>
        <dbReference type="RuleBase" id="RU003587"/>
    </source>
</evidence>
<feature type="binding site" evidence="13">
    <location>
        <begin position="39"/>
        <end position="46"/>
    </location>
    <ligand>
        <name>ATP</name>
        <dbReference type="ChEBI" id="CHEBI:30616"/>
    </ligand>
</feature>
<dbReference type="PROSITE" id="PS50151">
    <property type="entry name" value="UVR"/>
    <property type="match status" value="1"/>
</dbReference>
<dbReference type="GO" id="GO:0009381">
    <property type="term" value="F:excinuclease ABC activity"/>
    <property type="evidence" value="ECO:0007669"/>
    <property type="project" value="UniProtKB-UniRule"/>
</dbReference>
<feature type="domain" description="UVR" evidence="15">
    <location>
        <begin position="635"/>
        <end position="670"/>
    </location>
</feature>
<gene>
    <name evidence="13" type="primary">uvrB</name>
    <name evidence="18" type="ORF">EI16_10465</name>
</gene>
<dbReference type="InterPro" id="IPR006935">
    <property type="entry name" value="Helicase/UvrB_N"/>
</dbReference>
<dbReference type="STRING" id="28885.EI16_10465"/>
<dbReference type="Gene3D" id="6.10.140.240">
    <property type="match status" value="1"/>
</dbReference>
<dbReference type="Pfam" id="PF04851">
    <property type="entry name" value="ResIII"/>
    <property type="match status" value="1"/>
</dbReference>
<keyword evidence="6 13" id="KW-0228">DNA excision</keyword>
<keyword evidence="8 13" id="KW-0267">Excision nuclease</keyword>
<dbReference type="InterPro" id="IPR001650">
    <property type="entry name" value="Helicase_C-like"/>
</dbReference>
<dbReference type="FunFam" id="3.40.50.300:FF:000477">
    <property type="entry name" value="UvrABC system protein B"/>
    <property type="match status" value="1"/>
</dbReference>
<comment type="similarity">
    <text evidence="2 13 14">Belongs to the UvrB family.</text>
</comment>
<comment type="subunit">
    <text evidence="11 13 14">Forms a heterotetramer with UvrA during the search for lesions. Interacts with UvrC in an incision complex.</text>
</comment>
<keyword evidence="5 13" id="KW-0227">DNA damage</keyword>
<evidence type="ECO:0000256" key="11">
    <source>
        <dbReference type="ARBA" id="ARBA00026033"/>
    </source>
</evidence>
<keyword evidence="7 13" id="KW-0067">ATP-binding</keyword>
<dbReference type="Gene3D" id="3.40.50.300">
    <property type="entry name" value="P-loop containing nucleotide triphosphate hydrolases"/>
    <property type="match status" value="3"/>
</dbReference>
<dbReference type="PANTHER" id="PTHR24029">
    <property type="entry name" value="UVRABC SYSTEM PROTEIN B"/>
    <property type="match status" value="1"/>
</dbReference>
<dbReference type="SMART" id="SM00490">
    <property type="entry name" value="HELICc"/>
    <property type="match status" value="1"/>
</dbReference>
<dbReference type="InterPro" id="IPR027417">
    <property type="entry name" value="P-loop_NTPase"/>
</dbReference>
<dbReference type="RefSeq" id="WP_029907569.1">
    <property type="nucleotide sequence ID" value="NZ_AP020335.1"/>
</dbReference>